<evidence type="ECO:0000259" key="11">
    <source>
        <dbReference type="PROSITE" id="PS51007"/>
    </source>
</evidence>
<keyword evidence="6" id="KW-0677">Repeat</keyword>
<evidence type="ECO:0000256" key="6">
    <source>
        <dbReference type="ARBA" id="ARBA00022737"/>
    </source>
</evidence>
<keyword evidence="3 9" id="KW-0349">Heme</keyword>
<feature type="domain" description="Cytochrome c" evidence="11">
    <location>
        <begin position="175"/>
        <end position="290"/>
    </location>
</feature>
<evidence type="ECO:0000256" key="1">
    <source>
        <dbReference type="ARBA" id="ARBA00004236"/>
    </source>
</evidence>
<dbReference type="SUPFAM" id="SSF46626">
    <property type="entry name" value="Cytochrome c"/>
    <property type="match status" value="3"/>
</dbReference>
<comment type="subcellular location">
    <subcellularLocation>
        <location evidence="1">Cell membrane</location>
    </subcellularLocation>
</comment>
<dbReference type="InterPro" id="IPR036909">
    <property type="entry name" value="Cyt_c-like_dom_sf"/>
</dbReference>
<evidence type="ECO:0000256" key="8">
    <source>
        <dbReference type="ARBA" id="ARBA00023136"/>
    </source>
</evidence>
<accession>A0ABZ0I564</accession>
<keyword evidence="5 10" id="KW-0732">Signal</keyword>
<evidence type="ECO:0000256" key="10">
    <source>
        <dbReference type="SAM" id="SignalP"/>
    </source>
</evidence>
<dbReference type="InterPro" id="IPR051459">
    <property type="entry name" value="Cytochrome_c-type_DH"/>
</dbReference>
<evidence type="ECO:0000256" key="2">
    <source>
        <dbReference type="ARBA" id="ARBA00022475"/>
    </source>
</evidence>
<proteinExistence type="predicted"/>
<dbReference type="Proteomes" id="UP001626537">
    <property type="component" value="Chromosome"/>
</dbReference>
<evidence type="ECO:0000313" key="13">
    <source>
        <dbReference type="Proteomes" id="UP001626537"/>
    </source>
</evidence>
<dbReference type="PANTHER" id="PTHR35008">
    <property type="entry name" value="BLL4482 PROTEIN-RELATED"/>
    <property type="match status" value="1"/>
</dbReference>
<protein>
    <submittedName>
        <fullName evidence="12">Cytochrome c</fullName>
    </submittedName>
</protein>
<dbReference type="InterPro" id="IPR014353">
    <property type="entry name" value="Membr-bd_ADH_cyt_c"/>
</dbReference>
<keyword evidence="7 9" id="KW-0408">Iron</keyword>
<dbReference type="PIRSF" id="PIRSF000018">
    <property type="entry name" value="Mb_ADH_cyt_c"/>
    <property type="match status" value="1"/>
</dbReference>
<evidence type="ECO:0000256" key="3">
    <source>
        <dbReference type="ARBA" id="ARBA00022617"/>
    </source>
</evidence>
<evidence type="ECO:0000256" key="7">
    <source>
        <dbReference type="ARBA" id="ARBA00023004"/>
    </source>
</evidence>
<feature type="signal peptide" evidence="10">
    <location>
        <begin position="1"/>
        <end position="22"/>
    </location>
</feature>
<name>A0ABZ0I564_9GAMM</name>
<evidence type="ECO:0000256" key="5">
    <source>
        <dbReference type="ARBA" id="ARBA00022729"/>
    </source>
</evidence>
<keyword evidence="8" id="KW-0472">Membrane</keyword>
<evidence type="ECO:0000256" key="9">
    <source>
        <dbReference type="PROSITE-ProRule" id="PRU00433"/>
    </source>
</evidence>
<evidence type="ECO:0000256" key="4">
    <source>
        <dbReference type="ARBA" id="ARBA00022723"/>
    </source>
</evidence>
<reference evidence="12 13" key="1">
    <citation type="submission" date="2023-10" db="EMBL/GenBank/DDBJ databases">
        <title>Two novel species belonging to the OM43/NOR5 clade.</title>
        <authorList>
            <person name="Park M."/>
        </authorList>
    </citation>
    <scope>NUCLEOTIDE SEQUENCE [LARGE SCALE GENOMIC DNA]</scope>
    <source>
        <strain evidence="12 13">IMCC43200</strain>
    </source>
</reference>
<keyword evidence="4 9" id="KW-0479">Metal-binding</keyword>
<feature type="domain" description="Cytochrome c" evidence="11">
    <location>
        <begin position="30"/>
        <end position="133"/>
    </location>
</feature>
<dbReference type="InterPro" id="IPR009056">
    <property type="entry name" value="Cyt_c-like_dom"/>
</dbReference>
<sequence>MKTVSAALAAVLCLGAGQLASAADAAALSELQSKGEYLSTAGNCVSCHTTEDGKALAGGLGFETDFGTLYSTNITPDPETGIGNWSLEEFTGAMRRGERPDGTHLYPVFPYTSFTKVSDEDIAAIYAYLKTVTPVKFNPPANDLSFPYDQRWALGLWKAMYFTEGRLEPQAAESQEWNRGAYLVEGLGHCSECHTPRNFLGAKDTELAMTGSAYTERVEGKASVWSASNLTSDSSGLAMWSHEDIAQYLKLGFSERAGVFGPMNNVVVNSTRHLSQSDVDAVATYLKSLPANAQDSDEPASEALVRAGSLQYDIHCGTCHLPTGEGSPETGPPVIGSPVVLDADPSSLINITLYGAQLPTTAPSTEWQARGWKRMESYANKLSDEQVAALLSYMRSAWGHEAGAVSEEQVAKQR</sequence>
<feature type="domain" description="Cytochrome c" evidence="11">
    <location>
        <begin position="303"/>
        <end position="398"/>
    </location>
</feature>
<dbReference type="Pfam" id="PF00034">
    <property type="entry name" value="Cytochrom_C"/>
    <property type="match status" value="2"/>
</dbReference>
<dbReference type="Gene3D" id="1.10.760.10">
    <property type="entry name" value="Cytochrome c-like domain"/>
    <property type="match status" value="3"/>
</dbReference>
<organism evidence="12 13">
    <name type="scientific">Congregibacter variabilis</name>
    <dbReference type="NCBI Taxonomy" id="3081200"/>
    <lineage>
        <taxon>Bacteria</taxon>
        <taxon>Pseudomonadati</taxon>
        <taxon>Pseudomonadota</taxon>
        <taxon>Gammaproteobacteria</taxon>
        <taxon>Cellvibrionales</taxon>
        <taxon>Halieaceae</taxon>
        <taxon>Congregibacter</taxon>
    </lineage>
</organism>
<dbReference type="EMBL" id="CP136864">
    <property type="protein sequence ID" value="WOJ94672.1"/>
    <property type="molecule type" value="Genomic_DNA"/>
</dbReference>
<dbReference type="RefSeq" id="WP_407349309.1">
    <property type="nucleotide sequence ID" value="NZ_CP136864.1"/>
</dbReference>
<dbReference type="PANTHER" id="PTHR35008:SF8">
    <property type="entry name" value="ALCOHOL DEHYDROGENASE CYTOCHROME C SUBUNIT"/>
    <property type="match status" value="1"/>
</dbReference>
<evidence type="ECO:0000313" key="12">
    <source>
        <dbReference type="EMBL" id="WOJ94672.1"/>
    </source>
</evidence>
<keyword evidence="2" id="KW-1003">Cell membrane</keyword>
<keyword evidence="13" id="KW-1185">Reference proteome</keyword>
<dbReference type="PROSITE" id="PS51007">
    <property type="entry name" value="CYTC"/>
    <property type="match status" value="3"/>
</dbReference>
<feature type="chain" id="PRO_5047392223" evidence="10">
    <location>
        <begin position="23"/>
        <end position="414"/>
    </location>
</feature>
<gene>
    <name evidence="12" type="ORF">R0135_05770</name>
</gene>